<proteinExistence type="predicted"/>
<keyword evidence="1" id="KW-0472">Membrane</keyword>
<comment type="caution">
    <text evidence="2">The sequence shown here is derived from an EMBL/GenBank/DDBJ whole genome shotgun (WGS) entry which is preliminary data.</text>
</comment>
<dbReference type="AlphaFoldDB" id="A0A4R9M2U3"/>
<protein>
    <submittedName>
        <fullName evidence="2">Uncharacterized protein</fullName>
    </submittedName>
</protein>
<keyword evidence="3" id="KW-1185">Reference proteome</keyword>
<dbReference type="OrthoDB" id="325672at2"/>
<feature type="transmembrane region" description="Helical" evidence="1">
    <location>
        <begin position="158"/>
        <end position="178"/>
    </location>
</feature>
<dbReference type="EMBL" id="RQHW01000002">
    <property type="protein sequence ID" value="TGN21103.1"/>
    <property type="molecule type" value="Genomic_DNA"/>
</dbReference>
<feature type="transmembrane region" description="Helical" evidence="1">
    <location>
        <begin position="251"/>
        <end position="268"/>
    </location>
</feature>
<evidence type="ECO:0000313" key="2">
    <source>
        <dbReference type="EMBL" id="TGN21103.1"/>
    </source>
</evidence>
<feature type="transmembrane region" description="Helical" evidence="1">
    <location>
        <begin position="215"/>
        <end position="239"/>
    </location>
</feature>
<evidence type="ECO:0000313" key="3">
    <source>
        <dbReference type="Proteomes" id="UP000298058"/>
    </source>
</evidence>
<name>A0A4R9M2U3_9LEPT</name>
<feature type="transmembrane region" description="Helical" evidence="1">
    <location>
        <begin position="301"/>
        <end position="325"/>
    </location>
</feature>
<dbReference type="NCBIfam" id="NF047627">
    <property type="entry name" value="LIC_10230_fam"/>
    <property type="match status" value="1"/>
</dbReference>
<gene>
    <name evidence="2" type="ORF">EHS15_00870</name>
</gene>
<dbReference type="RefSeq" id="WP_135758638.1">
    <property type="nucleotide sequence ID" value="NZ_RQHW01000002.1"/>
</dbReference>
<feature type="transmembrane region" description="Helical" evidence="1">
    <location>
        <begin position="97"/>
        <end position="118"/>
    </location>
</feature>
<keyword evidence="1" id="KW-0812">Transmembrane</keyword>
<organism evidence="2 3">
    <name type="scientific">Leptospira idonii</name>
    <dbReference type="NCBI Taxonomy" id="1193500"/>
    <lineage>
        <taxon>Bacteria</taxon>
        <taxon>Pseudomonadati</taxon>
        <taxon>Spirochaetota</taxon>
        <taxon>Spirochaetia</taxon>
        <taxon>Leptospirales</taxon>
        <taxon>Leptospiraceae</taxon>
        <taxon>Leptospira</taxon>
    </lineage>
</organism>
<accession>A0A4R9M2U3</accession>
<dbReference type="Proteomes" id="UP000298058">
    <property type="component" value="Unassembled WGS sequence"/>
</dbReference>
<sequence>MKKLIKQITLFAPFFLLVLALHSILIDFEVIFPDPISITEISEEKTQQTVTPKIEFRKGIWSRIDYLSYLLSELGKEDLPVDSTPEETMDAIKRILIGQRILLAVILFYMVLCFSVFVSRMYKAWFYPHLSYILYPISIFWLMTKIFLHISLIVQGHYLSILGLLFFVASYVACILALHSLGKDASETKTFETLRYSSNLEEEGRAPQSQGNGSVFSFILHFIVIIFVGLLIGNLVYIPLFLLQKHYVTEFSIFILSLVLLLSGFYIYNYGKVGGEKTLSGFQNILVSASYLQFRFLRNGFIGLFATLLIVLFIVVLFVLLIFNIDLIQSNMGLFGKGTEF</sequence>
<keyword evidence="1" id="KW-1133">Transmembrane helix</keyword>
<reference evidence="2" key="1">
    <citation type="journal article" date="2019" name="PLoS Negl. Trop. Dis.">
        <title>Revisiting the worldwide diversity of Leptospira species in the environment.</title>
        <authorList>
            <person name="Vincent A.T."/>
            <person name="Schiettekatte O."/>
            <person name="Bourhy P."/>
            <person name="Veyrier F.J."/>
            <person name="Picardeau M."/>
        </authorList>
    </citation>
    <scope>NUCLEOTIDE SEQUENCE [LARGE SCALE GENOMIC DNA]</scope>
    <source>
        <strain evidence="2">201300427</strain>
    </source>
</reference>
<evidence type="ECO:0000256" key="1">
    <source>
        <dbReference type="SAM" id="Phobius"/>
    </source>
</evidence>
<feature type="transmembrane region" description="Helical" evidence="1">
    <location>
        <begin position="130"/>
        <end position="152"/>
    </location>
</feature>